<dbReference type="Proteomes" id="UP000294847">
    <property type="component" value="Chromosome 2"/>
</dbReference>
<dbReference type="EMBL" id="CP034205">
    <property type="protein sequence ID" value="QBZ55536.1"/>
    <property type="molecule type" value="Genomic_DNA"/>
</dbReference>
<protein>
    <submittedName>
        <fullName evidence="2">Uncharacterized protein</fullName>
    </submittedName>
</protein>
<feature type="non-terminal residue" evidence="2">
    <location>
        <position position="101"/>
    </location>
</feature>
<evidence type="ECO:0000313" key="3">
    <source>
        <dbReference type="Proteomes" id="UP000294847"/>
    </source>
</evidence>
<reference evidence="2 3" key="1">
    <citation type="journal article" date="2019" name="Mol. Biol. Evol.">
        <title>Blast fungal genomes show frequent chromosomal changes, gene gains and losses, and effector gene turnover.</title>
        <authorList>
            <person name="Gomez Luciano L.B."/>
            <person name="Jason Tsai I."/>
            <person name="Chuma I."/>
            <person name="Tosa Y."/>
            <person name="Chen Y.H."/>
            <person name="Li J.Y."/>
            <person name="Li M.Y."/>
            <person name="Jade Lu M.Y."/>
            <person name="Nakayashiki H."/>
            <person name="Li W.H."/>
        </authorList>
    </citation>
    <scope>NUCLEOTIDE SEQUENCE [LARGE SCALE GENOMIC DNA]</scope>
    <source>
        <strain evidence="2">MZ5-1-6</strain>
    </source>
</reference>
<evidence type="ECO:0000256" key="1">
    <source>
        <dbReference type="SAM" id="MobiDB-lite"/>
    </source>
</evidence>
<sequence length="101" mass="11783">MSKCLGLSLNKSTFQESHQANRADERRLFRLQRSVGNIPAHQRTLHWRLYLPKSAKVTWHCSQGMWFDDPSHVFTPVYELHQFKDFMSTQVDPVVDSLLGP</sequence>
<name>A0A4P7N4A6_PYROR</name>
<accession>A0A4P7N4A6</accession>
<organism evidence="2 3">
    <name type="scientific">Pyricularia oryzae</name>
    <name type="common">Rice blast fungus</name>
    <name type="synonym">Magnaporthe oryzae</name>
    <dbReference type="NCBI Taxonomy" id="318829"/>
    <lineage>
        <taxon>Eukaryota</taxon>
        <taxon>Fungi</taxon>
        <taxon>Dikarya</taxon>
        <taxon>Ascomycota</taxon>
        <taxon>Pezizomycotina</taxon>
        <taxon>Sordariomycetes</taxon>
        <taxon>Sordariomycetidae</taxon>
        <taxon>Magnaporthales</taxon>
        <taxon>Pyriculariaceae</taxon>
        <taxon>Pyricularia</taxon>
    </lineage>
</organism>
<feature type="compositionally biased region" description="Polar residues" evidence="1">
    <location>
        <begin position="9"/>
        <end position="18"/>
    </location>
</feature>
<gene>
    <name evidence="2" type="ORF">PoMZ_00435</name>
</gene>
<dbReference type="AlphaFoldDB" id="A0A4P7N4A6"/>
<feature type="region of interest" description="Disordered" evidence="1">
    <location>
        <begin position="1"/>
        <end position="21"/>
    </location>
</feature>
<proteinExistence type="predicted"/>
<evidence type="ECO:0000313" key="2">
    <source>
        <dbReference type="EMBL" id="QBZ55536.1"/>
    </source>
</evidence>